<dbReference type="InterPro" id="IPR037226">
    <property type="entry name" value="CAC2185-like_sf"/>
</dbReference>
<accession>A0AAE6X5Y7</accession>
<sequence>MSQLKRITDKINLYLREYFINRPNRKRLTNTVPTIIASNCNGGFIAHDLNLRFNSPFVNLYLMPKDFIRYLKKIEFYQQQNLTFVQTEKAYPVAKLGDITLYFMHYHSKQEAEQKWNERSKRMDLDNLFVMMTERDGCEHQDLIEFDALPFKNKVVFTHKHYPEIKSAAYIQGFENAGKVGNLFEYTGLNGKRYYDQFDYVSWLNKRSDF</sequence>
<dbReference type="EMBL" id="CP015029">
    <property type="protein sequence ID" value="QIM65470.1"/>
    <property type="molecule type" value="Genomic_DNA"/>
</dbReference>
<dbReference type="InterPro" id="IPR015037">
    <property type="entry name" value="DUF1919"/>
</dbReference>
<dbReference type="KEGG" id="fcl:A4G17_08470"/>
<dbReference type="Pfam" id="PF08942">
    <property type="entry name" value="DUF1919"/>
    <property type="match status" value="1"/>
</dbReference>
<keyword evidence="3" id="KW-1185">Reference proteome</keyword>
<name>A0AAE6X5Y7_9PAST</name>
<dbReference type="EMBL" id="RKQT01000001">
    <property type="protein sequence ID" value="RPE96084.1"/>
    <property type="molecule type" value="Genomic_DNA"/>
</dbReference>
<dbReference type="SUPFAM" id="SSF142795">
    <property type="entry name" value="CAC2185-like"/>
    <property type="match status" value="1"/>
</dbReference>
<evidence type="ECO:0000313" key="2">
    <source>
        <dbReference type="EMBL" id="RPE96084.1"/>
    </source>
</evidence>
<dbReference type="AlphaFoldDB" id="A0AAE6X5Y7"/>
<evidence type="ECO:0000313" key="3">
    <source>
        <dbReference type="Proteomes" id="UP000276901"/>
    </source>
</evidence>
<evidence type="ECO:0000313" key="4">
    <source>
        <dbReference type="Proteomes" id="UP000502287"/>
    </source>
</evidence>
<organism evidence="1 4">
    <name type="scientific">Frederiksenia canicola</name>
    <dbReference type="NCBI Taxonomy" id="123824"/>
    <lineage>
        <taxon>Bacteria</taxon>
        <taxon>Pseudomonadati</taxon>
        <taxon>Pseudomonadota</taxon>
        <taxon>Gammaproteobacteria</taxon>
        <taxon>Pasteurellales</taxon>
        <taxon>Pasteurellaceae</taxon>
        <taxon>Frederiksenia</taxon>
    </lineage>
</organism>
<evidence type="ECO:0000313" key="1">
    <source>
        <dbReference type="EMBL" id="QIM65470.1"/>
    </source>
</evidence>
<dbReference type="Proteomes" id="UP000276901">
    <property type="component" value="Unassembled WGS sequence"/>
</dbReference>
<gene>
    <name evidence="1" type="ORF">A4G17_08470</name>
    <name evidence="2" type="ORF">EDC49_0465</name>
</gene>
<reference evidence="1 4" key="1">
    <citation type="submission" date="2016-03" db="EMBL/GenBank/DDBJ databases">
        <authorList>
            <person name="Hansen M.J."/>
            <person name="Bojesen A.M."/>
            <person name="Planet P."/>
        </authorList>
    </citation>
    <scope>NUCLEOTIDE SEQUENCE [LARGE SCALE GENOMIC DNA]</scope>
    <source>
        <strain evidence="1 4">HPA 21</strain>
    </source>
</reference>
<reference evidence="2 3" key="2">
    <citation type="submission" date="2018-11" db="EMBL/GenBank/DDBJ databases">
        <title>Genomic Encyclopedia of Type Strains, Phase IV (KMG-IV): sequencing the most valuable type-strain genomes for metagenomic binning, comparative biology and taxonomic classification.</title>
        <authorList>
            <person name="Goeker M."/>
        </authorList>
    </citation>
    <scope>NUCLEOTIDE SEQUENCE [LARGE SCALE GENOMIC DNA]</scope>
    <source>
        <strain evidence="2 3">DSM 25797</strain>
    </source>
</reference>
<proteinExistence type="predicted"/>
<dbReference type="RefSeq" id="WP_123956001.1">
    <property type="nucleotide sequence ID" value="NZ_CP015029.1"/>
</dbReference>
<dbReference type="Proteomes" id="UP000502287">
    <property type="component" value="Chromosome"/>
</dbReference>
<protein>
    <submittedName>
        <fullName evidence="1">Exopolysaccharide biosynthesis protein</fullName>
    </submittedName>
    <submittedName>
        <fullName evidence="2">Uncharacterized protein (DUF1919 family)</fullName>
    </submittedName>
</protein>